<evidence type="ECO:0000256" key="9">
    <source>
        <dbReference type="ARBA" id="ARBA00052530"/>
    </source>
</evidence>
<keyword evidence="8 10" id="KW-0472">Membrane</keyword>
<evidence type="ECO:0000256" key="6">
    <source>
        <dbReference type="ARBA" id="ARBA00022989"/>
    </source>
</evidence>
<feature type="domain" description="Thioester reductase (TE)" evidence="12">
    <location>
        <begin position="39"/>
        <end position="310"/>
    </location>
</feature>
<dbReference type="Gene3D" id="3.40.50.720">
    <property type="entry name" value="NAD(P)-binding Rossmann-like Domain"/>
    <property type="match status" value="1"/>
</dbReference>
<evidence type="ECO:0000256" key="1">
    <source>
        <dbReference type="ARBA" id="ARBA00004141"/>
    </source>
</evidence>
<dbReference type="PANTHER" id="PTHR11011">
    <property type="entry name" value="MALE STERILITY PROTEIN 2-RELATED"/>
    <property type="match status" value="1"/>
</dbReference>
<dbReference type="Pfam" id="PF03015">
    <property type="entry name" value="Sterile"/>
    <property type="match status" value="1"/>
</dbReference>
<dbReference type="EMBL" id="JAHWGI010000767">
    <property type="protein sequence ID" value="KAK3917608.1"/>
    <property type="molecule type" value="Genomic_DNA"/>
</dbReference>
<dbReference type="GO" id="GO:0016020">
    <property type="term" value="C:membrane"/>
    <property type="evidence" value="ECO:0007669"/>
    <property type="project" value="UniProtKB-SubCell"/>
</dbReference>
<keyword evidence="5 10" id="KW-0521">NADP</keyword>
<evidence type="ECO:0000256" key="5">
    <source>
        <dbReference type="ARBA" id="ARBA00022857"/>
    </source>
</evidence>
<dbReference type="GO" id="GO:0035336">
    <property type="term" value="P:long-chain fatty-acyl-CoA metabolic process"/>
    <property type="evidence" value="ECO:0007669"/>
    <property type="project" value="TreeGrafter"/>
</dbReference>
<dbReference type="AlphaFoldDB" id="A0AAE1HAA2"/>
<dbReference type="CDD" id="cd09071">
    <property type="entry name" value="FAR_C"/>
    <property type="match status" value="1"/>
</dbReference>
<dbReference type="FunFam" id="3.40.50.720:FF:000143">
    <property type="entry name" value="Fatty acyl-CoA reductase"/>
    <property type="match status" value="1"/>
</dbReference>
<comment type="similarity">
    <text evidence="2 10">Belongs to the fatty acyl-CoA reductase family.</text>
</comment>
<dbReference type="InterPro" id="IPR036291">
    <property type="entry name" value="NAD(P)-bd_dom_sf"/>
</dbReference>
<reference evidence="13" key="1">
    <citation type="submission" date="2021-07" db="EMBL/GenBank/DDBJ databases">
        <authorList>
            <person name="Catto M.A."/>
            <person name="Jacobson A."/>
            <person name="Kennedy G."/>
            <person name="Labadie P."/>
            <person name="Hunt B.G."/>
            <person name="Srinivasan R."/>
        </authorList>
    </citation>
    <scope>NUCLEOTIDE SEQUENCE</scope>
    <source>
        <strain evidence="13">PL_HMW_Pooled</strain>
        <tissue evidence="13">Head</tissue>
    </source>
</reference>
<protein>
    <recommendedName>
        <fullName evidence="10">Fatty acyl-CoA reductase</fullName>
        <ecNumber evidence="10">1.2.1.84</ecNumber>
    </recommendedName>
</protein>
<proteinExistence type="inferred from homology"/>
<dbReference type="Proteomes" id="UP001219518">
    <property type="component" value="Unassembled WGS sequence"/>
</dbReference>
<evidence type="ECO:0000313" key="14">
    <source>
        <dbReference type="Proteomes" id="UP001219518"/>
    </source>
</evidence>
<dbReference type="CDD" id="cd05236">
    <property type="entry name" value="FAR-N_SDR_e"/>
    <property type="match status" value="1"/>
</dbReference>
<evidence type="ECO:0000259" key="12">
    <source>
        <dbReference type="Pfam" id="PF07993"/>
    </source>
</evidence>
<keyword evidence="4 10" id="KW-0812">Transmembrane</keyword>
<accession>A0AAE1HAA2</accession>
<evidence type="ECO:0000256" key="2">
    <source>
        <dbReference type="ARBA" id="ARBA00005928"/>
    </source>
</evidence>
<gene>
    <name evidence="13" type="ORF">KUF71_007087</name>
</gene>
<feature type="transmembrane region" description="Helical" evidence="10">
    <location>
        <begin position="502"/>
        <end position="524"/>
    </location>
</feature>
<organism evidence="13 14">
    <name type="scientific">Frankliniella fusca</name>
    <dbReference type="NCBI Taxonomy" id="407009"/>
    <lineage>
        <taxon>Eukaryota</taxon>
        <taxon>Metazoa</taxon>
        <taxon>Ecdysozoa</taxon>
        <taxon>Arthropoda</taxon>
        <taxon>Hexapoda</taxon>
        <taxon>Insecta</taxon>
        <taxon>Pterygota</taxon>
        <taxon>Neoptera</taxon>
        <taxon>Paraneoptera</taxon>
        <taxon>Thysanoptera</taxon>
        <taxon>Terebrantia</taxon>
        <taxon>Thripoidea</taxon>
        <taxon>Thripidae</taxon>
        <taxon>Frankliniella</taxon>
    </lineage>
</organism>
<evidence type="ECO:0000313" key="13">
    <source>
        <dbReference type="EMBL" id="KAK3917608.1"/>
    </source>
</evidence>
<keyword evidence="7 10" id="KW-0443">Lipid metabolism</keyword>
<comment type="subcellular location">
    <subcellularLocation>
        <location evidence="1">Membrane</location>
        <topology evidence="1">Multi-pass membrane protein</topology>
    </subcellularLocation>
</comment>
<keyword evidence="14" id="KW-1185">Reference proteome</keyword>
<dbReference type="InterPro" id="IPR026055">
    <property type="entry name" value="FAR"/>
</dbReference>
<dbReference type="GO" id="GO:0102965">
    <property type="term" value="F:alcohol-forming long-chain fatty acyl-CoA reductase activity"/>
    <property type="evidence" value="ECO:0007669"/>
    <property type="project" value="UniProtKB-EC"/>
</dbReference>
<comment type="catalytic activity">
    <reaction evidence="9 10">
        <text>a long-chain fatty acyl-CoA + 2 NADPH + 2 H(+) = a long-chain primary fatty alcohol + 2 NADP(+) + CoA</text>
        <dbReference type="Rhea" id="RHEA:52716"/>
        <dbReference type="ChEBI" id="CHEBI:15378"/>
        <dbReference type="ChEBI" id="CHEBI:57287"/>
        <dbReference type="ChEBI" id="CHEBI:57783"/>
        <dbReference type="ChEBI" id="CHEBI:58349"/>
        <dbReference type="ChEBI" id="CHEBI:77396"/>
        <dbReference type="ChEBI" id="CHEBI:83139"/>
        <dbReference type="EC" id="1.2.1.84"/>
    </reaction>
</comment>
<evidence type="ECO:0000256" key="3">
    <source>
        <dbReference type="ARBA" id="ARBA00022516"/>
    </source>
</evidence>
<keyword evidence="6 10" id="KW-1133">Transmembrane helix</keyword>
<evidence type="ECO:0000256" key="10">
    <source>
        <dbReference type="RuleBase" id="RU363097"/>
    </source>
</evidence>
<evidence type="ECO:0000256" key="4">
    <source>
        <dbReference type="ARBA" id="ARBA00022692"/>
    </source>
</evidence>
<dbReference type="PANTHER" id="PTHR11011:SF60">
    <property type="entry name" value="FATTY ACYL-COA REDUCTASE-RELATED"/>
    <property type="match status" value="1"/>
</dbReference>
<dbReference type="GO" id="GO:0005777">
    <property type="term" value="C:peroxisome"/>
    <property type="evidence" value="ECO:0007669"/>
    <property type="project" value="TreeGrafter"/>
</dbReference>
<reference evidence="13" key="2">
    <citation type="journal article" date="2023" name="BMC Genomics">
        <title>Pest status, molecular evolution, and epigenetic factors derived from the genome assembly of Frankliniella fusca, a thysanopteran phytovirus vector.</title>
        <authorList>
            <person name="Catto M.A."/>
            <person name="Labadie P.E."/>
            <person name="Jacobson A.L."/>
            <person name="Kennedy G.G."/>
            <person name="Srinivasan R."/>
            <person name="Hunt B.G."/>
        </authorList>
    </citation>
    <scope>NUCLEOTIDE SEQUENCE</scope>
    <source>
        <strain evidence="13">PL_HMW_Pooled</strain>
    </source>
</reference>
<feature type="domain" description="Fatty acyl-CoA reductase C-terminal" evidence="11">
    <location>
        <begin position="389"/>
        <end position="481"/>
    </location>
</feature>
<keyword evidence="3 10" id="KW-0444">Lipid biosynthesis</keyword>
<dbReference type="GO" id="GO:0080019">
    <property type="term" value="F:alcohol-forming very long-chain fatty acyl-CoA reductase activity"/>
    <property type="evidence" value="ECO:0007669"/>
    <property type="project" value="InterPro"/>
</dbReference>
<dbReference type="InterPro" id="IPR033640">
    <property type="entry name" value="FAR_C"/>
</dbReference>
<dbReference type="Pfam" id="PF07993">
    <property type="entry name" value="NAD_binding_4"/>
    <property type="match status" value="1"/>
</dbReference>
<evidence type="ECO:0000259" key="11">
    <source>
        <dbReference type="Pfam" id="PF03015"/>
    </source>
</evidence>
<comment type="function">
    <text evidence="10">Catalyzes the reduction of fatty acyl-CoA to fatty alcohols.</text>
</comment>
<dbReference type="InterPro" id="IPR013120">
    <property type="entry name" value="FAR_NAD-bd"/>
</dbReference>
<comment type="caution">
    <text evidence="13">The sequence shown here is derived from an EMBL/GenBank/DDBJ whole genome shotgun (WGS) entry which is preliminary data.</text>
</comment>
<dbReference type="EC" id="1.2.1.84" evidence="10"/>
<evidence type="ECO:0000256" key="8">
    <source>
        <dbReference type="ARBA" id="ARBA00023136"/>
    </source>
</evidence>
<feature type="transmembrane region" description="Helical" evidence="10">
    <location>
        <begin position="382"/>
        <end position="405"/>
    </location>
</feature>
<keyword evidence="10" id="KW-0560">Oxidoreductase</keyword>
<dbReference type="SUPFAM" id="SSF51735">
    <property type="entry name" value="NAD(P)-binding Rossmann-fold domains"/>
    <property type="match status" value="1"/>
</dbReference>
<name>A0AAE1HAA2_9NEOP</name>
<sequence length="540" mass="60160">MPPSQQITPPVAAENGVNLASRDLSSDLPSFYKGQNILLTGATGFMGKVLLEKLLYSCPDLGTVYLLIRTKKNQQPAQRLEAIFDCPVFARLREARPKFLHQVQAVAGDVGLPGLGLSIEDRLALIENVNIVLHCAATVRFDEALDLAVNINVRGTKCILDLAKEMKNLRSVVHVSTAYSNCPRGEIGEVIYEMPHDCDRVIQMMESIDGNAKVVEAVTPALLGAWPNSYSLTKALGESVVKKHRGALPVGIFRPSIVVNSAREPVAGWIDNLYGPGGVVLASGCGLMRVLNVNGKRVADMVPVDMACNALLAAAWETAIMTPEERAAEPDGLPIYNYVSSVDNPVTWNDFMSHTSSVGERYPVQQAVWIWCLTLCPSKLPYLFLVALLHFLPAIIVDIVCFAIGSKFRAIPVYKKIYKFSEVISYFGLREWRFKNHHTSNLWRRLSPKDKEMFLFDIKQLDWKKYLTDYAFGMRLYMFKENLDTAPRARVKRARFWWGHQIIRGLSAYLAVRLCWAALCWLAVGLVGRAELVAAVMEAS</sequence>
<evidence type="ECO:0000256" key="7">
    <source>
        <dbReference type="ARBA" id="ARBA00023098"/>
    </source>
</evidence>